<reference evidence="2" key="1">
    <citation type="submission" date="2022-10" db="EMBL/GenBank/DDBJ databases">
        <title>The complete genomes of actinobacterial strains from the NBC collection.</title>
        <authorList>
            <person name="Joergensen T.S."/>
            <person name="Alvarez Arevalo M."/>
            <person name="Sterndorff E.B."/>
            <person name="Faurdal D."/>
            <person name="Vuksanovic O."/>
            <person name="Mourched A.-S."/>
            <person name="Charusanti P."/>
            <person name="Shaw S."/>
            <person name="Blin K."/>
            <person name="Weber T."/>
        </authorList>
    </citation>
    <scope>NUCLEOTIDE SEQUENCE</scope>
    <source>
        <strain evidence="2">NBC_00060</strain>
    </source>
</reference>
<proteinExistence type="predicted"/>
<name>A0AAU2H388_9ACTN</name>
<dbReference type="EMBL" id="CP108253">
    <property type="protein sequence ID" value="WTU42631.1"/>
    <property type="molecule type" value="Genomic_DNA"/>
</dbReference>
<dbReference type="Pfam" id="PF04149">
    <property type="entry name" value="DUF397"/>
    <property type="match status" value="1"/>
</dbReference>
<feature type="domain" description="DUF397" evidence="1">
    <location>
        <begin position="12"/>
        <end position="61"/>
    </location>
</feature>
<sequence length="69" mass="7698">MKGKALMSDNLWQESSFCQSGNSCIGVRKVGKAIQLRESDQPDELITTTPEKLRDFILGVKAGEYDHLI</sequence>
<organism evidence="2">
    <name type="scientific">Streptomyces sp. NBC_00060</name>
    <dbReference type="NCBI Taxonomy" id="2975636"/>
    <lineage>
        <taxon>Bacteria</taxon>
        <taxon>Bacillati</taxon>
        <taxon>Actinomycetota</taxon>
        <taxon>Actinomycetes</taxon>
        <taxon>Kitasatosporales</taxon>
        <taxon>Streptomycetaceae</taxon>
        <taxon>Streptomyces</taxon>
    </lineage>
</organism>
<dbReference type="InterPro" id="IPR007278">
    <property type="entry name" value="DUF397"/>
</dbReference>
<dbReference type="AlphaFoldDB" id="A0AAU2H388"/>
<gene>
    <name evidence="2" type="ORF">OHV25_25180</name>
</gene>
<evidence type="ECO:0000259" key="1">
    <source>
        <dbReference type="Pfam" id="PF04149"/>
    </source>
</evidence>
<accession>A0AAU2H388</accession>
<protein>
    <submittedName>
        <fullName evidence="2">DUF397 domain-containing protein</fullName>
    </submittedName>
</protein>
<evidence type="ECO:0000313" key="2">
    <source>
        <dbReference type="EMBL" id="WTU42631.1"/>
    </source>
</evidence>